<protein>
    <submittedName>
        <fullName evidence="3">Anthocyanin 5-aromatic acyltransferase</fullName>
    </submittedName>
</protein>
<dbReference type="GO" id="GO:0016747">
    <property type="term" value="F:acyltransferase activity, transferring groups other than amino-acyl groups"/>
    <property type="evidence" value="ECO:0007669"/>
    <property type="project" value="UniProtKB-ARBA"/>
</dbReference>
<dbReference type="InterPro" id="IPR023213">
    <property type="entry name" value="CAT-like_dom_sf"/>
</dbReference>
<dbReference type="PANTHER" id="PTHR31625">
    <property type="match status" value="1"/>
</dbReference>
<dbReference type="Gramene" id="C.cajan_26706.t">
    <property type="protein sequence ID" value="C.cajan_26706.t.cds1"/>
    <property type="gene ID" value="C.cajan_26706"/>
</dbReference>
<keyword evidence="1" id="KW-0808">Transferase</keyword>
<evidence type="ECO:0000313" key="3">
    <source>
        <dbReference type="EMBL" id="KYP48052.1"/>
    </source>
</evidence>
<dbReference type="EMBL" id="KQ483509">
    <property type="protein sequence ID" value="KYP48052.1"/>
    <property type="molecule type" value="Genomic_DNA"/>
</dbReference>
<evidence type="ECO:0000313" key="4">
    <source>
        <dbReference type="Proteomes" id="UP000075243"/>
    </source>
</evidence>
<organism evidence="3 4">
    <name type="scientific">Cajanus cajan</name>
    <name type="common">Pigeon pea</name>
    <name type="synonym">Cajanus indicus</name>
    <dbReference type="NCBI Taxonomy" id="3821"/>
    <lineage>
        <taxon>Eukaryota</taxon>
        <taxon>Viridiplantae</taxon>
        <taxon>Streptophyta</taxon>
        <taxon>Embryophyta</taxon>
        <taxon>Tracheophyta</taxon>
        <taxon>Spermatophyta</taxon>
        <taxon>Magnoliopsida</taxon>
        <taxon>eudicotyledons</taxon>
        <taxon>Gunneridae</taxon>
        <taxon>Pentapetalae</taxon>
        <taxon>rosids</taxon>
        <taxon>fabids</taxon>
        <taxon>Fabales</taxon>
        <taxon>Fabaceae</taxon>
        <taxon>Papilionoideae</taxon>
        <taxon>50 kb inversion clade</taxon>
        <taxon>NPAAA clade</taxon>
        <taxon>indigoferoid/millettioid clade</taxon>
        <taxon>Phaseoleae</taxon>
        <taxon>Cajanus</taxon>
    </lineage>
</organism>
<keyword evidence="2 3" id="KW-0012">Acyltransferase</keyword>
<dbReference type="AlphaFoldDB" id="A0A151RZT4"/>
<dbReference type="Gene3D" id="3.30.559.10">
    <property type="entry name" value="Chloramphenicol acetyltransferase-like domain"/>
    <property type="match status" value="2"/>
</dbReference>
<gene>
    <name evidence="3" type="ORF">KK1_030247</name>
</gene>
<accession>A0A151RZT4</accession>
<dbReference type="STRING" id="3821.A0A151RZT4"/>
<dbReference type="InterPro" id="IPR051504">
    <property type="entry name" value="Plant_metabolite_acyltrans"/>
</dbReference>
<dbReference type="OMA" id="CIEPRFA"/>
<reference evidence="3" key="1">
    <citation type="journal article" date="2012" name="Nat. Biotechnol.">
        <title>Draft genome sequence of pigeonpea (Cajanus cajan), an orphan legume crop of resource-poor farmers.</title>
        <authorList>
            <person name="Varshney R.K."/>
            <person name="Chen W."/>
            <person name="Li Y."/>
            <person name="Bharti A.K."/>
            <person name="Saxena R.K."/>
            <person name="Schlueter J.A."/>
            <person name="Donoghue M.T."/>
            <person name="Azam S."/>
            <person name="Fan G."/>
            <person name="Whaley A.M."/>
            <person name="Farmer A.D."/>
            <person name="Sheridan J."/>
            <person name="Iwata A."/>
            <person name="Tuteja R."/>
            <person name="Penmetsa R.V."/>
            <person name="Wu W."/>
            <person name="Upadhyaya H.D."/>
            <person name="Yang S.P."/>
            <person name="Shah T."/>
            <person name="Saxena K.B."/>
            <person name="Michael T."/>
            <person name="McCombie W.R."/>
            <person name="Yang B."/>
            <person name="Zhang G."/>
            <person name="Yang H."/>
            <person name="Wang J."/>
            <person name="Spillane C."/>
            <person name="Cook D.R."/>
            <person name="May G.D."/>
            <person name="Xu X."/>
            <person name="Jackson S.A."/>
        </authorList>
    </citation>
    <scope>NUCLEOTIDE SEQUENCE [LARGE SCALE GENOMIC DNA]</scope>
</reference>
<evidence type="ECO:0000256" key="2">
    <source>
        <dbReference type="ARBA" id="ARBA00023315"/>
    </source>
</evidence>
<dbReference type="Pfam" id="PF02458">
    <property type="entry name" value="Transferase"/>
    <property type="match status" value="1"/>
</dbReference>
<dbReference type="Proteomes" id="UP000075243">
    <property type="component" value="Unassembled WGS sequence"/>
</dbReference>
<sequence length="329" mass="36651">MAIQLTIFPNQGFSICMSLRHVVDGRAFHHFMKSWAYICRSTTCGGGDLASSLEGSHALPFHNRDIIEDPKGLKITLLEELWNLPRENMKKLIDRSITNVVINNNEKVRAVFILNRDHIEKLKKWVYSECKRNGFDFESLHVSTFVVTSALMWVCKVQSEVTNPIPNNDEIYKLAFLADCRNRLEFSIPSTYFGNCVVGHMASLKRSKLVGGNGIVEAAIAIGREVREFQFDALKGVERCMVDAKEIGQLGQHVAITGSPKLGAYAIDFGLGKPKKCEILHIEHSGSISLSDCRDDEGGVEVGLVLGRVQMADFSTILKDYLENVASSD</sequence>
<evidence type="ECO:0000256" key="1">
    <source>
        <dbReference type="ARBA" id="ARBA00022679"/>
    </source>
</evidence>
<proteinExistence type="predicted"/>
<name>A0A151RZT4_CAJCA</name>
<keyword evidence="4" id="KW-1185">Reference proteome</keyword>